<dbReference type="Proteomes" id="UP000229383">
    <property type="component" value="Unassembled WGS sequence"/>
</dbReference>
<keyword evidence="1" id="KW-0328">Glycosyltransferase</keyword>
<dbReference type="PANTHER" id="PTHR43363">
    <property type="entry name" value="HYPOXANTHINE PHOSPHORIBOSYLTRANSFERASE"/>
    <property type="match status" value="1"/>
</dbReference>
<dbReference type="SUPFAM" id="SSF53271">
    <property type="entry name" value="PRTase-like"/>
    <property type="match status" value="1"/>
</dbReference>
<organism evidence="4 5">
    <name type="scientific">Candidatus Niyogibacteria bacterium CG10_big_fil_rev_8_21_14_0_10_42_19</name>
    <dbReference type="NCBI Taxonomy" id="1974725"/>
    <lineage>
        <taxon>Bacteria</taxon>
        <taxon>Candidatus Niyogiibacteriota</taxon>
    </lineage>
</organism>
<dbReference type="CDD" id="cd06223">
    <property type="entry name" value="PRTases_typeI"/>
    <property type="match status" value="1"/>
</dbReference>
<dbReference type="EMBL" id="PFCN01000037">
    <property type="protein sequence ID" value="PIR70096.1"/>
    <property type="molecule type" value="Genomic_DNA"/>
</dbReference>
<dbReference type="AlphaFoldDB" id="A0A2H0TEX4"/>
<name>A0A2H0TEX4_9BACT</name>
<dbReference type="InterPro" id="IPR029057">
    <property type="entry name" value="PRTase-like"/>
</dbReference>
<dbReference type="Pfam" id="PF00156">
    <property type="entry name" value="Pribosyltran"/>
    <property type="match status" value="1"/>
</dbReference>
<dbReference type="InterPro" id="IPR000836">
    <property type="entry name" value="PRTase_dom"/>
</dbReference>
<feature type="domain" description="Phosphoribosyltransferase" evidence="3">
    <location>
        <begin position="6"/>
        <end position="146"/>
    </location>
</feature>
<keyword evidence="2" id="KW-0808">Transferase</keyword>
<sequence length="156" mass="18089">MIKLTWENIEQITDELAIKIKTNGFKPDYMIGITMGGLIPLYFLAKKLDATKNILTISTTSYDKDKKKDPQILYLPRVDMEGKKVMLVDEIADTGKTLKEISDVLIDRYKVSELKTATLVVKIDTCEFNPDFFGVEKKEGWVVFPWEKYDFPEYFE</sequence>
<evidence type="ECO:0000256" key="1">
    <source>
        <dbReference type="ARBA" id="ARBA00022676"/>
    </source>
</evidence>
<proteinExistence type="predicted"/>
<comment type="caution">
    <text evidence="4">The sequence shown here is derived from an EMBL/GenBank/DDBJ whole genome shotgun (WGS) entry which is preliminary data.</text>
</comment>
<dbReference type="GO" id="GO:0016757">
    <property type="term" value="F:glycosyltransferase activity"/>
    <property type="evidence" value="ECO:0007669"/>
    <property type="project" value="UniProtKB-KW"/>
</dbReference>
<dbReference type="Gene3D" id="3.40.50.2020">
    <property type="match status" value="1"/>
</dbReference>
<accession>A0A2H0TEX4</accession>
<evidence type="ECO:0000313" key="5">
    <source>
        <dbReference type="Proteomes" id="UP000229383"/>
    </source>
</evidence>
<evidence type="ECO:0000313" key="4">
    <source>
        <dbReference type="EMBL" id="PIR70096.1"/>
    </source>
</evidence>
<evidence type="ECO:0000259" key="3">
    <source>
        <dbReference type="Pfam" id="PF00156"/>
    </source>
</evidence>
<dbReference type="PANTHER" id="PTHR43363:SF1">
    <property type="entry name" value="HYPOXANTHINE-GUANINE PHOSPHORIBOSYLTRANSFERASE"/>
    <property type="match status" value="1"/>
</dbReference>
<reference evidence="5" key="1">
    <citation type="submission" date="2017-09" db="EMBL/GenBank/DDBJ databases">
        <title>Depth-based differentiation of microbial function through sediment-hosted aquifers and enrichment of novel symbionts in the deep terrestrial subsurface.</title>
        <authorList>
            <person name="Probst A.J."/>
            <person name="Ladd B."/>
            <person name="Jarett J.K."/>
            <person name="Geller-Mcgrath D.E."/>
            <person name="Sieber C.M.K."/>
            <person name="Emerson J.B."/>
            <person name="Anantharaman K."/>
            <person name="Thomas B.C."/>
            <person name="Malmstrom R."/>
            <person name="Stieglmeier M."/>
            <person name="Klingl A."/>
            <person name="Woyke T."/>
            <person name="Ryan C.M."/>
            <person name="Banfield J.F."/>
        </authorList>
    </citation>
    <scope>NUCLEOTIDE SEQUENCE [LARGE SCALE GENOMIC DNA]</scope>
</reference>
<evidence type="ECO:0000256" key="2">
    <source>
        <dbReference type="ARBA" id="ARBA00022679"/>
    </source>
</evidence>
<gene>
    <name evidence="4" type="ORF">COU46_03440</name>
</gene>
<protein>
    <recommendedName>
        <fullName evidence="3">Phosphoribosyltransferase domain-containing protein</fullName>
    </recommendedName>
</protein>